<gene>
    <name evidence="6" type="primary">ade</name>
    <name evidence="9" type="ORF">SAMN04488695_10788</name>
</gene>
<keyword evidence="3 6" id="KW-0378">Hydrolase</keyword>
<dbReference type="InterPro" id="IPR032466">
    <property type="entry name" value="Metal_Hydrolase"/>
</dbReference>
<dbReference type="InterPro" id="IPR006679">
    <property type="entry name" value="Adenine_deam"/>
</dbReference>
<comment type="catalytic activity">
    <reaction evidence="5 6">
        <text>adenine + H2O + H(+) = hypoxanthine + NH4(+)</text>
        <dbReference type="Rhea" id="RHEA:23688"/>
        <dbReference type="ChEBI" id="CHEBI:15377"/>
        <dbReference type="ChEBI" id="CHEBI:15378"/>
        <dbReference type="ChEBI" id="CHEBI:16708"/>
        <dbReference type="ChEBI" id="CHEBI:17368"/>
        <dbReference type="ChEBI" id="CHEBI:28938"/>
        <dbReference type="EC" id="3.5.4.2"/>
    </reaction>
</comment>
<keyword evidence="4 6" id="KW-0464">Manganese</keyword>
<dbReference type="eggNOG" id="COG1001">
    <property type="taxonomic scope" value="Bacteria"/>
</dbReference>
<dbReference type="SUPFAM" id="SSF51338">
    <property type="entry name" value="Composite domain of metallo-dependent hydrolases"/>
    <property type="match status" value="1"/>
</dbReference>
<evidence type="ECO:0000256" key="3">
    <source>
        <dbReference type="ARBA" id="ARBA00022801"/>
    </source>
</evidence>
<protein>
    <recommendedName>
        <fullName evidence="2 6">Adenine deaminase</fullName>
        <shortName evidence="6">Adenase</shortName>
        <shortName evidence="6">Adenine aminase</shortName>
        <ecNumber evidence="2 6">3.5.4.2</ecNumber>
    </recommendedName>
</protein>
<dbReference type="InterPro" id="IPR026912">
    <property type="entry name" value="Adenine_deam_C"/>
</dbReference>
<dbReference type="NCBIfam" id="TIGR01178">
    <property type="entry name" value="ade"/>
    <property type="match status" value="1"/>
</dbReference>
<keyword evidence="10" id="KW-1185">Reference proteome</keyword>
<evidence type="ECO:0000256" key="5">
    <source>
        <dbReference type="ARBA" id="ARBA00047720"/>
    </source>
</evidence>
<evidence type="ECO:0000259" key="7">
    <source>
        <dbReference type="Pfam" id="PF01979"/>
    </source>
</evidence>
<dbReference type="STRING" id="398199.SAMN05421804_10647"/>
<dbReference type="GO" id="GO:0000034">
    <property type="term" value="F:adenine deaminase activity"/>
    <property type="evidence" value="ECO:0007669"/>
    <property type="project" value="UniProtKB-UniRule"/>
</dbReference>
<feature type="domain" description="Amidohydrolase-related" evidence="7">
    <location>
        <begin position="67"/>
        <end position="348"/>
    </location>
</feature>
<reference evidence="9 10" key="1">
    <citation type="submission" date="2016-10" db="EMBL/GenBank/DDBJ databases">
        <authorList>
            <person name="de Groot N.N."/>
        </authorList>
    </citation>
    <scope>NUCLEOTIDE SEQUENCE [LARGE SCALE GENOMIC DNA]</scope>
    <source>
        <strain evidence="9 10">ML2</strain>
    </source>
</reference>
<dbReference type="AlphaFoldDB" id="A0A1I5CW94"/>
<dbReference type="Pfam" id="PF01979">
    <property type="entry name" value="Amidohydro_1"/>
    <property type="match status" value="1"/>
</dbReference>
<dbReference type="EC" id="3.5.4.2" evidence="2 6"/>
<sequence length="581" mass="63933">MNKNKFRNLLRSADASIPCDTVFTGGKVLSVFSGVLEDVTFAVTDGMIVGFGESYKSDHVVDLKGKTVVPGLIDSHIHIESTLATPKEFSKAAIRHGITTVIMDPHEIGNVLGTKGLDFMLESSKNLPVTFQMMLPSCVPATIHETSGAILRAEDLAPYYEDHRVSGLAEMMDLTGVKTTRDDVLQKLMDAKKHRKTLDGHGAGLSAMDNNLYRVAGISTDHECTTVEEAKDRLSKGFYVHIREGSVAKNFDTLLPVVTKNNHHRFTFCTDDIYIDDLYENGSIDTMIRKAIASGLDPIDAIKMATLNPATCYHLQDLGAVAPGYQADFVVLKNLESFHIHSVYQKGHCVFQEEEVIFSYENHPLPALPRTVTLKKLTLDDLSMVSGTGVLHVIEILSNSLLTNHLVMETPVNQEVAIGPTADLAKLFVMERHGNHGNMGKGIVKGFKMKSGAVATTIAHDSHNLVALGVHDEDLLLAVQRIEEIGGGLVLVENKKILAELPLEIGGLMSSAPLEEITEKLQKVREMEKMLFDELDFNPFLTLSFLTLPVIPTLKITDKGLFDTNQQTFIAFDEELQQTEI</sequence>
<dbReference type="Pfam" id="PF13382">
    <property type="entry name" value="Adenine_deam_C"/>
    <property type="match status" value="1"/>
</dbReference>
<dbReference type="InterPro" id="IPR006680">
    <property type="entry name" value="Amidohydro-rel"/>
</dbReference>
<dbReference type="SUPFAM" id="SSF51556">
    <property type="entry name" value="Metallo-dependent hydrolases"/>
    <property type="match status" value="1"/>
</dbReference>
<dbReference type="GO" id="GO:0006146">
    <property type="term" value="P:adenine catabolic process"/>
    <property type="evidence" value="ECO:0007669"/>
    <property type="project" value="InterPro"/>
</dbReference>
<accession>A0A1I5CW94</accession>
<dbReference type="Proteomes" id="UP000181899">
    <property type="component" value="Unassembled WGS sequence"/>
</dbReference>
<name>A0A1I5CW94_9CLOT</name>
<evidence type="ECO:0000256" key="6">
    <source>
        <dbReference type="HAMAP-Rule" id="MF_01518"/>
    </source>
</evidence>
<proteinExistence type="inferred from homology"/>
<evidence type="ECO:0000313" key="10">
    <source>
        <dbReference type="Proteomes" id="UP000181899"/>
    </source>
</evidence>
<dbReference type="RefSeq" id="WP_074912358.1">
    <property type="nucleotide sequence ID" value="NZ_FOVK01000007.1"/>
</dbReference>
<comment type="similarity">
    <text evidence="1 6">Belongs to the metallo-dependent hydrolases superfamily. Adenine deaminase family.</text>
</comment>
<dbReference type="InterPro" id="IPR011059">
    <property type="entry name" value="Metal-dep_hydrolase_composite"/>
</dbReference>
<feature type="domain" description="Adenine deaminase C-terminal" evidence="8">
    <location>
        <begin position="401"/>
        <end position="567"/>
    </location>
</feature>
<dbReference type="HAMAP" id="MF_01518">
    <property type="entry name" value="Adenine_deamin"/>
    <property type="match status" value="1"/>
</dbReference>
<dbReference type="Gene3D" id="2.30.40.10">
    <property type="entry name" value="Urease, subunit C, domain 1"/>
    <property type="match status" value="1"/>
</dbReference>
<dbReference type="PANTHER" id="PTHR11113">
    <property type="entry name" value="N-ACETYLGLUCOSAMINE-6-PHOSPHATE DEACETYLASE"/>
    <property type="match status" value="1"/>
</dbReference>
<dbReference type="Gene3D" id="3.20.20.140">
    <property type="entry name" value="Metal-dependent hydrolases"/>
    <property type="match status" value="1"/>
</dbReference>
<evidence type="ECO:0000259" key="8">
    <source>
        <dbReference type="Pfam" id="PF13382"/>
    </source>
</evidence>
<organism evidence="9 10">
    <name type="scientific">Proteiniclasticum ruminis</name>
    <dbReference type="NCBI Taxonomy" id="398199"/>
    <lineage>
        <taxon>Bacteria</taxon>
        <taxon>Bacillati</taxon>
        <taxon>Bacillota</taxon>
        <taxon>Clostridia</taxon>
        <taxon>Eubacteriales</taxon>
        <taxon>Clostridiaceae</taxon>
        <taxon>Proteiniclasticum</taxon>
    </lineage>
</organism>
<comment type="cofactor">
    <cofactor evidence="6">
        <name>Mn(2+)</name>
        <dbReference type="ChEBI" id="CHEBI:29035"/>
    </cofactor>
</comment>
<evidence type="ECO:0000313" key="9">
    <source>
        <dbReference type="EMBL" id="SFN91219.1"/>
    </source>
</evidence>
<dbReference type="CDD" id="cd01295">
    <property type="entry name" value="AdeC"/>
    <property type="match status" value="1"/>
</dbReference>
<evidence type="ECO:0000256" key="1">
    <source>
        <dbReference type="ARBA" id="ARBA00006773"/>
    </source>
</evidence>
<dbReference type="PANTHER" id="PTHR11113:SF2">
    <property type="entry name" value="ADENINE DEAMINASE"/>
    <property type="match status" value="1"/>
</dbReference>
<dbReference type="EMBL" id="FOVK01000007">
    <property type="protein sequence ID" value="SFN91219.1"/>
    <property type="molecule type" value="Genomic_DNA"/>
</dbReference>
<evidence type="ECO:0000256" key="4">
    <source>
        <dbReference type="ARBA" id="ARBA00023211"/>
    </source>
</evidence>
<evidence type="ECO:0000256" key="2">
    <source>
        <dbReference type="ARBA" id="ARBA00012782"/>
    </source>
</evidence>